<dbReference type="Gene3D" id="3.60.21.10">
    <property type="match status" value="1"/>
</dbReference>
<dbReference type="GO" id="GO:0006798">
    <property type="term" value="P:polyphosphate catabolic process"/>
    <property type="evidence" value="ECO:0007669"/>
    <property type="project" value="TreeGrafter"/>
</dbReference>
<dbReference type="GO" id="GO:0016791">
    <property type="term" value="F:phosphatase activity"/>
    <property type="evidence" value="ECO:0007669"/>
    <property type="project" value="TreeGrafter"/>
</dbReference>
<dbReference type="PANTHER" id="PTHR42850:SF4">
    <property type="entry name" value="ZINC-DEPENDENT ENDOPOLYPHOSPHATASE"/>
    <property type="match status" value="1"/>
</dbReference>
<gene>
    <name evidence="2" type="ORF">FIBSPDRAFT_922219</name>
</gene>
<proteinExistence type="predicted"/>
<sequence>MVGDVHGSWDYFLQLLSKLSYDPTYDHLIHVGDIIAKGTHKGSLAVLDYMTQHNVTGVRGNHDQKVIEWRAWRDWIRGIEGGTQWLQQLDQDAEARLSMQRKVSAKWFGKKLVSVAVQDAEWRRRIPKGWKLFSDHYDLARKMTAPQYDYLLSLPLVLHIPSAHTFIVHAGLLPYDPTRSQTDHRQPLSHLPIIANKGHMGQDTTAELRRMQELAVLQEIPQNTDPWAKINIRSLDGNKVTKKGKKGMPWSDLWNGAMELCEGDALDLDLTSRKGDSMPCWPSTVVYGHAASRGLDIKRWSIGTDSGWCTAVAYPRWFSTLTRILDLTPRATLSRTYRMEIARGGASLASAAPRRRRSAQCRLNLTASHTQRIPILSSQLSSQLS</sequence>
<accession>A0A165ZXU7</accession>
<dbReference type="Proteomes" id="UP000076532">
    <property type="component" value="Unassembled WGS sequence"/>
</dbReference>
<feature type="domain" description="Calcineurin-like phosphoesterase" evidence="1">
    <location>
        <begin position="2"/>
        <end position="138"/>
    </location>
</feature>
<dbReference type="AlphaFoldDB" id="A0A165ZXU7"/>
<dbReference type="STRING" id="436010.A0A165ZXU7"/>
<organism evidence="2 3">
    <name type="scientific">Athelia psychrophila</name>
    <dbReference type="NCBI Taxonomy" id="1759441"/>
    <lineage>
        <taxon>Eukaryota</taxon>
        <taxon>Fungi</taxon>
        <taxon>Dikarya</taxon>
        <taxon>Basidiomycota</taxon>
        <taxon>Agaricomycotina</taxon>
        <taxon>Agaricomycetes</taxon>
        <taxon>Agaricomycetidae</taxon>
        <taxon>Atheliales</taxon>
        <taxon>Atheliaceae</taxon>
        <taxon>Athelia</taxon>
    </lineage>
</organism>
<evidence type="ECO:0000313" key="3">
    <source>
        <dbReference type="Proteomes" id="UP000076532"/>
    </source>
</evidence>
<dbReference type="SUPFAM" id="SSF56300">
    <property type="entry name" value="Metallo-dependent phosphatases"/>
    <property type="match status" value="1"/>
</dbReference>
<reference evidence="2 3" key="1">
    <citation type="journal article" date="2016" name="Mol. Biol. Evol.">
        <title>Comparative Genomics of Early-Diverging Mushroom-Forming Fungi Provides Insights into the Origins of Lignocellulose Decay Capabilities.</title>
        <authorList>
            <person name="Nagy L.G."/>
            <person name="Riley R."/>
            <person name="Tritt A."/>
            <person name="Adam C."/>
            <person name="Daum C."/>
            <person name="Floudas D."/>
            <person name="Sun H."/>
            <person name="Yadav J.S."/>
            <person name="Pangilinan J."/>
            <person name="Larsson K.H."/>
            <person name="Matsuura K."/>
            <person name="Barry K."/>
            <person name="Labutti K."/>
            <person name="Kuo R."/>
            <person name="Ohm R.A."/>
            <person name="Bhattacharya S.S."/>
            <person name="Shirouzu T."/>
            <person name="Yoshinaga Y."/>
            <person name="Martin F.M."/>
            <person name="Grigoriev I.V."/>
            <person name="Hibbett D.S."/>
        </authorList>
    </citation>
    <scope>NUCLEOTIDE SEQUENCE [LARGE SCALE GENOMIC DNA]</scope>
    <source>
        <strain evidence="2 3">CBS 109695</strain>
    </source>
</reference>
<dbReference type="Pfam" id="PF00149">
    <property type="entry name" value="Metallophos"/>
    <property type="match status" value="1"/>
</dbReference>
<name>A0A165ZXU7_9AGAM</name>
<dbReference type="OrthoDB" id="10267127at2759"/>
<dbReference type="GO" id="GO:0005737">
    <property type="term" value="C:cytoplasm"/>
    <property type="evidence" value="ECO:0007669"/>
    <property type="project" value="TreeGrafter"/>
</dbReference>
<dbReference type="InterPro" id="IPR050126">
    <property type="entry name" value="Ap4A_hydrolase"/>
</dbReference>
<protein>
    <submittedName>
        <fullName evidence="2">Metallo-dependent phosphatase</fullName>
    </submittedName>
</protein>
<dbReference type="InterPro" id="IPR029052">
    <property type="entry name" value="Metallo-depent_PP-like"/>
</dbReference>
<dbReference type="GO" id="GO:0000298">
    <property type="term" value="F:endopolyphosphatase activity"/>
    <property type="evidence" value="ECO:0007669"/>
    <property type="project" value="TreeGrafter"/>
</dbReference>
<keyword evidence="3" id="KW-1185">Reference proteome</keyword>
<evidence type="ECO:0000313" key="2">
    <source>
        <dbReference type="EMBL" id="KZP11041.1"/>
    </source>
</evidence>
<dbReference type="InterPro" id="IPR004843">
    <property type="entry name" value="Calcineurin-like_PHP"/>
</dbReference>
<evidence type="ECO:0000259" key="1">
    <source>
        <dbReference type="Pfam" id="PF00149"/>
    </source>
</evidence>
<dbReference type="PANTHER" id="PTHR42850">
    <property type="entry name" value="METALLOPHOSPHOESTERASE"/>
    <property type="match status" value="1"/>
</dbReference>
<dbReference type="EMBL" id="KV417669">
    <property type="protein sequence ID" value="KZP11041.1"/>
    <property type="molecule type" value="Genomic_DNA"/>
</dbReference>